<evidence type="ECO:0000313" key="2">
    <source>
        <dbReference type="EMBL" id="EOT72040.1"/>
    </source>
</evidence>
<comment type="caution">
    <text evidence="1">The sequence shown here is derived from an EMBL/GenBank/DDBJ whole genome shotgun (WGS) entry which is preliminary data.</text>
</comment>
<reference evidence="2 4" key="2">
    <citation type="submission" date="2013-03" db="EMBL/GenBank/DDBJ databases">
        <title>The Genome Sequence of Enterococcus moraviensis BAA-383 (PacBio/Illumina hybrid assembly).</title>
        <authorList>
            <consortium name="The Broad Institute Genomics Platform"/>
            <consortium name="The Broad Institute Genome Sequencing Center for Infectious Disease"/>
            <person name="Earl A."/>
            <person name="Russ C."/>
            <person name="Gilmore M."/>
            <person name="Surin D."/>
            <person name="Walker B."/>
            <person name="Young S."/>
            <person name="Zeng Q."/>
            <person name="Gargeya S."/>
            <person name="Fitzgerald M."/>
            <person name="Haas B."/>
            <person name="Abouelleil A."/>
            <person name="Allen A.W."/>
            <person name="Alvarado L."/>
            <person name="Arachchi H.M."/>
            <person name="Berlin A.M."/>
            <person name="Chapman S.B."/>
            <person name="Gainer-Dewar J."/>
            <person name="Goldberg J."/>
            <person name="Griggs A."/>
            <person name="Gujja S."/>
            <person name="Hansen M."/>
            <person name="Howarth C."/>
            <person name="Imamovic A."/>
            <person name="Ireland A."/>
            <person name="Larimer J."/>
            <person name="McCowan C."/>
            <person name="Murphy C."/>
            <person name="Pearson M."/>
            <person name="Poon T.W."/>
            <person name="Priest M."/>
            <person name="Roberts A."/>
            <person name="Saif S."/>
            <person name="Shea T."/>
            <person name="Sisk P."/>
            <person name="Sykes S."/>
            <person name="Wortman J."/>
            <person name="Nusbaum C."/>
            <person name="Birren B."/>
        </authorList>
    </citation>
    <scope>NUCLEOTIDE SEQUENCE [LARGE SCALE GENOMIC DNA]</scope>
    <source>
        <strain evidence="2 4">ATCC BAA-383</strain>
    </source>
</reference>
<dbReference type="EMBL" id="ASWB01000002">
    <property type="protein sequence ID" value="EOT72040.1"/>
    <property type="molecule type" value="Genomic_DNA"/>
</dbReference>
<dbReference type="Proteomes" id="UP000014157">
    <property type="component" value="Unassembled WGS sequence"/>
</dbReference>
<dbReference type="AlphaFoldDB" id="R2SU68"/>
<name>R2SU68_9ENTE</name>
<dbReference type="STRING" id="155617.RV09_GL002271"/>
<evidence type="ECO:0000313" key="4">
    <source>
        <dbReference type="Proteomes" id="UP000014157"/>
    </source>
</evidence>
<dbReference type="PATRIC" id="fig|1158609.3.peg.2005"/>
<evidence type="ECO:0000313" key="1">
    <source>
        <dbReference type="EMBL" id="EOH98785.1"/>
    </source>
</evidence>
<keyword evidence="4" id="KW-1185">Reference proteome</keyword>
<dbReference type="Proteomes" id="UP000013781">
    <property type="component" value="Unassembled WGS sequence"/>
</dbReference>
<accession>R2SU68</accession>
<dbReference type="EMBL" id="AJAS01000016">
    <property type="protein sequence ID" value="EOH98785.1"/>
    <property type="molecule type" value="Genomic_DNA"/>
</dbReference>
<organism evidence="1 3">
    <name type="scientific">Enterococcus moraviensis ATCC BAA-383</name>
    <dbReference type="NCBI Taxonomy" id="1158609"/>
    <lineage>
        <taxon>Bacteria</taxon>
        <taxon>Bacillati</taxon>
        <taxon>Bacillota</taxon>
        <taxon>Bacilli</taxon>
        <taxon>Lactobacillales</taxon>
        <taxon>Enterococcaceae</taxon>
        <taxon>Enterococcus</taxon>
    </lineage>
</organism>
<reference evidence="1 3" key="1">
    <citation type="submission" date="2013-02" db="EMBL/GenBank/DDBJ databases">
        <title>The Genome Sequence of Enterococcus moraviensis BAA-383.</title>
        <authorList>
            <consortium name="The Broad Institute Genome Sequencing Platform"/>
            <consortium name="The Broad Institute Genome Sequencing Center for Infectious Disease"/>
            <person name="Earl A.M."/>
            <person name="Gilmore M.S."/>
            <person name="Lebreton F."/>
            <person name="Walker B."/>
            <person name="Young S.K."/>
            <person name="Zeng Q."/>
            <person name="Gargeya S."/>
            <person name="Fitzgerald M."/>
            <person name="Haas B."/>
            <person name="Abouelleil A."/>
            <person name="Alvarado L."/>
            <person name="Arachchi H.M."/>
            <person name="Berlin A.M."/>
            <person name="Chapman S.B."/>
            <person name="Dewar J."/>
            <person name="Goldberg J."/>
            <person name="Griggs A."/>
            <person name="Gujja S."/>
            <person name="Hansen M."/>
            <person name="Howarth C."/>
            <person name="Imamovic A."/>
            <person name="Larimer J."/>
            <person name="McCowan C."/>
            <person name="Murphy C."/>
            <person name="Neiman D."/>
            <person name="Pearson M."/>
            <person name="Priest M."/>
            <person name="Roberts A."/>
            <person name="Saif S."/>
            <person name="Shea T."/>
            <person name="Sisk P."/>
            <person name="Sykes S."/>
            <person name="Wortman J."/>
            <person name="Nusbaum C."/>
            <person name="Birren B."/>
        </authorList>
    </citation>
    <scope>NUCLEOTIDE SEQUENCE [LARGE SCALE GENOMIC DNA]</scope>
    <source>
        <strain evidence="1 3">ATCC BAA-383</strain>
    </source>
</reference>
<dbReference type="RefSeq" id="WP_010765423.1">
    <property type="nucleotide sequence ID" value="NZ_ASWB01000002.1"/>
</dbReference>
<dbReference type="OrthoDB" id="1751116at2"/>
<dbReference type="HOGENOM" id="CLU_2218435_0_0_9"/>
<protein>
    <submittedName>
        <fullName evidence="1">Uncharacterized protein</fullName>
    </submittedName>
</protein>
<proteinExistence type="predicted"/>
<sequence length="113" mass="12994">MKMEHILIELFLDDDVDLNQDLEKGAKLKDLIESSKGCTIVEHEIAYAGRNGFVHGVEDCIGFGGEMDIDSNVENASEKRKFLVSLWEKICKEKIDEAYEEYMDLKSKYLKEN</sequence>
<gene>
    <name evidence="2" type="ORF">I586_01848</name>
    <name evidence="1" type="ORF">UAY_02053</name>
</gene>
<evidence type="ECO:0000313" key="3">
    <source>
        <dbReference type="Proteomes" id="UP000013781"/>
    </source>
</evidence>